<dbReference type="AlphaFoldDB" id="A0AAN8VJV6"/>
<comment type="caution">
    <text evidence="1">The sequence shown here is derived from an EMBL/GenBank/DDBJ whole genome shotgun (WGS) entry which is preliminary data.</text>
</comment>
<evidence type="ECO:0000313" key="1">
    <source>
        <dbReference type="EMBL" id="KAK6928993.1"/>
    </source>
</evidence>
<organism evidence="1 2">
    <name type="scientific">Dillenia turbinata</name>
    <dbReference type="NCBI Taxonomy" id="194707"/>
    <lineage>
        <taxon>Eukaryota</taxon>
        <taxon>Viridiplantae</taxon>
        <taxon>Streptophyta</taxon>
        <taxon>Embryophyta</taxon>
        <taxon>Tracheophyta</taxon>
        <taxon>Spermatophyta</taxon>
        <taxon>Magnoliopsida</taxon>
        <taxon>eudicotyledons</taxon>
        <taxon>Gunneridae</taxon>
        <taxon>Pentapetalae</taxon>
        <taxon>Dilleniales</taxon>
        <taxon>Dilleniaceae</taxon>
        <taxon>Dillenia</taxon>
    </lineage>
</organism>
<name>A0AAN8VJV6_9MAGN</name>
<dbReference type="EMBL" id="JBAMMX010000013">
    <property type="protein sequence ID" value="KAK6928993.1"/>
    <property type="molecule type" value="Genomic_DNA"/>
</dbReference>
<sequence>MYHFLSTVSMVHTEDVARTIFSFLNIQMQEGDTFALRTIHQFLSLLNFFPLKTQNITFQEQSNELKHVKGYEYKPSMSKKLLDTGLKY</sequence>
<proteinExistence type="predicted"/>
<evidence type="ECO:0000313" key="2">
    <source>
        <dbReference type="Proteomes" id="UP001370490"/>
    </source>
</evidence>
<reference evidence="1 2" key="1">
    <citation type="submission" date="2023-12" db="EMBL/GenBank/DDBJ databases">
        <title>A high-quality genome assembly for Dillenia turbinata (Dilleniales).</title>
        <authorList>
            <person name="Chanderbali A."/>
        </authorList>
    </citation>
    <scope>NUCLEOTIDE SEQUENCE [LARGE SCALE GENOMIC DNA]</scope>
    <source>
        <strain evidence="1">LSX21</strain>
        <tissue evidence="1">Leaf</tissue>
    </source>
</reference>
<feature type="non-terminal residue" evidence="1">
    <location>
        <position position="88"/>
    </location>
</feature>
<keyword evidence="2" id="KW-1185">Reference proteome</keyword>
<protein>
    <submittedName>
        <fullName evidence="1">Uncharacterized protein</fullName>
    </submittedName>
</protein>
<accession>A0AAN8VJV6</accession>
<gene>
    <name evidence="1" type="ORF">RJ641_005198</name>
</gene>
<dbReference type="Proteomes" id="UP001370490">
    <property type="component" value="Unassembled WGS sequence"/>
</dbReference>